<comment type="caution">
    <text evidence="15">The sequence shown here is derived from an EMBL/GenBank/DDBJ whole genome shotgun (WGS) entry which is preliminary data.</text>
</comment>
<feature type="compositionally biased region" description="Basic and acidic residues" evidence="10">
    <location>
        <begin position="245"/>
        <end position="257"/>
    </location>
</feature>
<evidence type="ECO:0000256" key="10">
    <source>
        <dbReference type="SAM" id="MobiDB-lite"/>
    </source>
</evidence>
<dbReference type="GO" id="GO:0016787">
    <property type="term" value="F:hydrolase activity"/>
    <property type="evidence" value="ECO:0007669"/>
    <property type="project" value="UniProtKB-KW"/>
</dbReference>
<keyword evidence="3" id="KW-0547">Nucleotide-binding</keyword>
<keyword evidence="5" id="KW-0067">ATP-binding</keyword>
<keyword evidence="4" id="KW-0378">Hydrolase</keyword>
<dbReference type="Pfam" id="PF00439">
    <property type="entry name" value="Bromodomain"/>
    <property type="match status" value="1"/>
</dbReference>
<dbReference type="GO" id="GO:0005634">
    <property type="term" value="C:nucleus"/>
    <property type="evidence" value="ECO:0007669"/>
    <property type="project" value="UniProtKB-SubCell"/>
</dbReference>
<dbReference type="PROSITE" id="PS51194">
    <property type="entry name" value="HELICASE_CTER"/>
    <property type="match status" value="1"/>
</dbReference>
<dbReference type="InterPro" id="IPR036427">
    <property type="entry name" value="Bromodomain-like_sf"/>
</dbReference>
<feature type="coiled-coil region" evidence="9">
    <location>
        <begin position="1407"/>
        <end position="1466"/>
    </location>
</feature>
<feature type="compositionally biased region" description="Basic and acidic residues" evidence="10">
    <location>
        <begin position="1913"/>
        <end position="1923"/>
    </location>
</feature>
<dbReference type="PANTHER" id="PTHR45623">
    <property type="entry name" value="CHROMODOMAIN-HELICASE-DNA-BINDING PROTEIN 3-RELATED-RELATED"/>
    <property type="match status" value="1"/>
</dbReference>
<dbReference type="PRINTS" id="PR00503">
    <property type="entry name" value="BROMODOMAIN"/>
</dbReference>
<sequence length="2480" mass="280316">MDNKRFTIPRRSPPPSSSSASSLGASSSSQTPRPDQTTSASLPAPQPLRSNRKLLPTRATRTSDANTRKAPEWEGMAKLLSQFHNRADAVSFRDPVDWKALGLFDYPRVITKPMDLGLVRRNIDENRYKSVFDAAEDVRLIWKNCMTYNPPGTEFYNLAERLSKKFEEKYSKLAASMNGGTPAASKTASATTRRKSTREDSSSDDDDDDGDQGVGGRSSGKKRAAGGGSASASRRMPSIKMRVNFNRDAKRNRSVYKEDEDEDTDEGDLMTSGEEEEVEKRRAKRRAKDKKRKSLDGDESESYAFSPMGDGMNDDADDTDRPVMHEIESPPPGHLNCLWYSKEEFLHVFAMEKVLGWKTRPVVTLECRESAVPENGEPKKSALTKSNRNLHSISLEDATHIKEKAIVDTGNDFRKRREISRINPTNCPYVKKIAADRELATAKEVGSAPKFKVVTFTREREEVFLVKWRGRSYMHCSWERQCDLEKYDQSGLQGAARGKISRFVQNQVMSLGQNWKKVLEDGRRAQAAPPAHAHHSHAHTKSGVGGNGVNTTKFVNGEDDLDDEEYFSPLFLEVDRILGCDESKLDMNVLARQRALNLRVEREALKNREKEDDEEEKWLKGERNEDPTTEATGNDDKNLKSSSEDIDTNKEEWDPEDNVRYIVRWKGLQLTEATWEYWADIKRDFVDEVEDFWLRQRAPTPEEVEEICKERQPHPRSFKKLQESPIFGISNVKRPIAKLNDEEDSDDTPGDDAGEESVLKLRAYQLEGVNWLLWNWYNRRSCILADEMGLGKTIQSIGFLQGLQRLPKVHVRGPFLIVAPLSLVSQWESETKEWAPDVNVVVYHGSADARDFLVKNEFYYTDQFETKGTAQNLKRKHITKFHLLITTYEVVLKDVNVLSKIHWKALIVDEAHRLKNIKSKLFEDLASVPRDWCLLLTGTPLQNSTEELWALLHFCDPVSFGSREEFTNKFGQLQDADQVANLHTVLRPYLLRRVKEDVEKALPPKEETILEVTLTPIQKQFYKAIYEKNTAFLFKGSKPSNAPSLMNVMMELRKCCNHPFLIRGAEDRIVDDAAENEKKSLTPTQRIYRDIDYAKLTGEQLVKASGKFVLLSKLLPKLHSGGHKVLIFSQMVRVLDLLQELLQLSHYSYERLDGTTSASARNAAVDRFKRESLKRFVMLLSTRAGGLGLNLTSADTVIIFDSDWNPQNDLQAMARAHRIGQTRSVRVYRLLTAKTYEMHMFHSASLKLGLDRAVLAHQRQNTNPDESSSKRKSKAEKEEQAKEIDQLLKKGAYDVFNDDDDNEAQRFMDTDIDQLLEQSSRKVTYGETATSSLSSGLGSFSKASFVASTGDGDGKDVDLDDPDFWSKAVGLEAPPEELDPNMALIIDDGSKRNRKQVQAFDPLRDEAEAEQRRLDMIALKKEEEREEKERKRLEKFLRKEEEREAKEKKKREAIEAKEKLKEKKLIQVIKQNKQKDLKAKEVKKKVKEVKVVYNDRKTDRKRALKRAEHEDPVFERVKQAWDTTQRSRMINAVLRFGFGRFCKLRIESNFTSLPIQDVEVFVRAYIYQLGLQAAFTVLSDVNCAEVLDDEIDQSIRESLVKVLSPLVSDEKDFAWISKAILTSLCMHMRMKSHDAFVRMPLTLAEPAFMYDLRQGVAIRSLHRISFLSRLNTIFEEALDMIIFDIGSEAMSKRGCPTDDYSTLDMDLKARYVTTEELIFALSTKMSVKLGSYTQSCPPWWDRSCDLGLLVGTFLHGLGNYDAMRNDEDLPFSNKIKSYIFSSSSEAESYRHFETAANATKHVFDTALVTMKRKFQEQTHAAVAAVFAAQKIAGETDAKTSYIAKSQELDDDDIVSLPRLKSATMKACRESFDFCSKAGKRSHSNYWLPLPDSKFLDCLLVEIVRNIESNSTEIDHTDTVKDGNTHATTSEPSEQQPKIPEILTNREVLAKANLPTVYNARESSGQTRLLFQRSHSGVDKKPQDDGSDYFLGAASQELATIAVGADSSRYQRGPYVPLIITRFALGSILHAEDSVISCLLSNPSRSGTKKNVPDQDQQNNTASVTESAEATKNETTTCVDESTESPKNDTPTSDAESAEASNNEMSTSTSHGDVETKPNETSPVISHPSWKDNATLRASICTLMLQGGYSASTSNDNFVSISEELRLELNRDPELLSPVRLSPTSLADTETCPFFSMKDALLPIFNNEGVSWPEDEESLQDYIQSVLLPHCLKLCLTLAEEQTKIACDQGKTDVYLGRPSYAELCPLPDPFIPFEYHSEEAMSHAYAILRRAKLIESIRFIVGGGIPLKALTDFLRGPFWLGQAMGIPVWWCPWIHDLGLLVHAALNGLGSITTVPLSLKSSIEQHVRKTFVEGTADRKPALPKSFLEGASKEQIDAWVEMHSNQYPTFHVIEHRLALICSHLTVGTDAQYDNVPMFDEGGWPMVEDITAPGFLADMRNSGTRCLLSDFERLNGCDSSVLL</sequence>
<dbReference type="InterPro" id="IPR001487">
    <property type="entry name" value="Bromodomain"/>
</dbReference>
<evidence type="ECO:0000256" key="8">
    <source>
        <dbReference type="PROSITE-ProRule" id="PRU00035"/>
    </source>
</evidence>
<dbReference type="SUPFAM" id="SSF47370">
    <property type="entry name" value="Bromodomain"/>
    <property type="match status" value="1"/>
</dbReference>
<dbReference type="PANTHER" id="PTHR45623:SF11">
    <property type="entry name" value="KISMET, ISOFORM C"/>
    <property type="match status" value="1"/>
</dbReference>
<feature type="region of interest" description="Disordered" evidence="10">
    <location>
        <begin position="1"/>
        <end position="70"/>
    </location>
</feature>
<organism evidence="15 16">
    <name type="scientific">Discostella pseudostelligera</name>
    <dbReference type="NCBI Taxonomy" id="259834"/>
    <lineage>
        <taxon>Eukaryota</taxon>
        <taxon>Sar</taxon>
        <taxon>Stramenopiles</taxon>
        <taxon>Ochrophyta</taxon>
        <taxon>Bacillariophyta</taxon>
        <taxon>Coscinodiscophyceae</taxon>
        <taxon>Thalassiosirophycidae</taxon>
        <taxon>Stephanodiscales</taxon>
        <taxon>Stephanodiscaceae</taxon>
        <taxon>Discostella</taxon>
    </lineage>
</organism>
<feature type="compositionally biased region" description="Polar residues" evidence="10">
    <location>
        <begin position="2087"/>
        <end position="2110"/>
    </location>
</feature>
<feature type="compositionally biased region" description="Acidic residues" evidence="10">
    <location>
        <begin position="258"/>
        <end position="277"/>
    </location>
</feature>
<gene>
    <name evidence="15" type="ORF">ACHAWU_009105</name>
</gene>
<dbReference type="Gene3D" id="2.40.50.40">
    <property type="match status" value="2"/>
</dbReference>
<dbReference type="Proteomes" id="UP001530293">
    <property type="component" value="Unassembled WGS sequence"/>
</dbReference>
<dbReference type="PROSITE" id="PS51192">
    <property type="entry name" value="HELICASE_ATP_BIND_1"/>
    <property type="match status" value="1"/>
</dbReference>
<accession>A0ABD3LX86</accession>
<dbReference type="Gene3D" id="3.40.50.10810">
    <property type="entry name" value="Tandem AAA-ATPase domain"/>
    <property type="match status" value="1"/>
</dbReference>
<comment type="subcellular location">
    <subcellularLocation>
        <location evidence="1">Nucleus</location>
    </subcellularLocation>
</comment>
<dbReference type="PROSITE" id="PS50013">
    <property type="entry name" value="CHROMO_2"/>
    <property type="match status" value="1"/>
</dbReference>
<dbReference type="InterPro" id="IPR038718">
    <property type="entry name" value="SNF2-like_sf"/>
</dbReference>
<evidence type="ECO:0000256" key="2">
    <source>
        <dbReference type="ARBA" id="ARBA00022737"/>
    </source>
</evidence>
<dbReference type="InterPro" id="IPR027417">
    <property type="entry name" value="P-loop_NTPase"/>
</dbReference>
<feature type="region of interest" description="Disordered" evidence="10">
    <location>
        <begin position="523"/>
        <end position="550"/>
    </location>
</feature>
<feature type="compositionally biased region" description="Polar residues" evidence="10">
    <location>
        <begin position="2053"/>
        <end position="2079"/>
    </location>
</feature>
<keyword evidence="6 8" id="KW-0103">Bromodomain</keyword>
<feature type="domain" description="Helicase ATP-binding" evidence="13">
    <location>
        <begin position="773"/>
        <end position="958"/>
    </location>
</feature>
<dbReference type="Gene3D" id="1.20.920.10">
    <property type="entry name" value="Bromodomain-like"/>
    <property type="match status" value="1"/>
</dbReference>
<feature type="region of interest" description="Disordered" evidence="10">
    <location>
        <begin position="607"/>
        <end position="651"/>
    </location>
</feature>
<feature type="compositionally biased region" description="Polar residues" evidence="10">
    <location>
        <begin position="30"/>
        <end position="41"/>
    </location>
</feature>
<proteinExistence type="predicted"/>
<dbReference type="SMART" id="SM00297">
    <property type="entry name" value="BROMO"/>
    <property type="match status" value="1"/>
</dbReference>
<dbReference type="Pfam" id="PF00176">
    <property type="entry name" value="SNF2-rel_dom"/>
    <property type="match status" value="1"/>
</dbReference>
<name>A0ABD3LX86_9STRA</name>
<evidence type="ECO:0000256" key="4">
    <source>
        <dbReference type="ARBA" id="ARBA00022801"/>
    </source>
</evidence>
<keyword evidence="7" id="KW-0539">Nucleus</keyword>
<evidence type="ECO:0000259" key="11">
    <source>
        <dbReference type="PROSITE" id="PS50013"/>
    </source>
</evidence>
<evidence type="ECO:0000256" key="6">
    <source>
        <dbReference type="ARBA" id="ARBA00023117"/>
    </source>
</evidence>
<dbReference type="GO" id="GO:0005524">
    <property type="term" value="F:ATP binding"/>
    <property type="evidence" value="ECO:0007669"/>
    <property type="project" value="UniProtKB-KW"/>
</dbReference>
<feature type="region of interest" description="Disordered" evidence="10">
    <location>
        <begin position="176"/>
        <end position="318"/>
    </location>
</feature>
<evidence type="ECO:0000259" key="14">
    <source>
        <dbReference type="PROSITE" id="PS51194"/>
    </source>
</evidence>
<dbReference type="Pfam" id="PF00385">
    <property type="entry name" value="Chromo"/>
    <property type="match status" value="1"/>
</dbReference>
<feature type="region of interest" description="Disordered" evidence="10">
    <location>
        <begin position="2043"/>
        <end position="2128"/>
    </location>
</feature>
<evidence type="ECO:0000313" key="15">
    <source>
        <dbReference type="EMBL" id="KAL3756363.1"/>
    </source>
</evidence>
<evidence type="ECO:0000313" key="16">
    <source>
        <dbReference type="Proteomes" id="UP001530293"/>
    </source>
</evidence>
<dbReference type="InterPro" id="IPR000330">
    <property type="entry name" value="SNF2_N"/>
</dbReference>
<feature type="region of interest" description="Disordered" evidence="10">
    <location>
        <begin position="1259"/>
        <end position="1282"/>
    </location>
</feature>
<dbReference type="EMBL" id="JALLBG020000308">
    <property type="protein sequence ID" value="KAL3756363.1"/>
    <property type="molecule type" value="Genomic_DNA"/>
</dbReference>
<dbReference type="SUPFAM" id="SSF52540">
    <property type="entry name" value="P-loop containing nucleoside triphosphate hydrolases"/>
    <property type="match status" value="2"/>
</dbReference>
<evidence type="ECO:0000256" key="5">
    <source>
        <dbReference type="ARBA" id="ARBA00022840"/>
    </source>
</evidence>
<keyword evidence="16" id="KW-1185">Reference proteome</keyword>
<feature type="domain" description="Chromo" evidence="11">
    <location>
        <begin position="641"/>
        <end position="704"/>
    </location>
</feature>
<dbReference type="SUPFAM" id="SSF54160">
    <property type="entry name" value="Chromo domain-like"/>
    <property type="match status" value="2"/>
</dbReference>
<feature type="compositionally biased region" description="Basic and acidic residues" evidence="10">
    <location>
        <begin position="634"/>
        <end position="651"/>
    </location>
</feature>
<feature type="compositionally biased region" description="Acidic residues" evidence="10">
    <location>
        <begin position="202"/>
        <end position="211"/>
    </location>
</feature>
<dbReference type="SMART" id="SM00487">
    <property type="entry name" value="DEXDc"/>
    <property type="match status" value="1"/>
</dbReference>
<dbReference type="SMART" id="SM00298">
    <property type="entry name" value="CHROMO"/>
    <property type="match status" value="2"/>
</dbReference>
<dbReference type="Gene3D" id="1.10.10.60">
    <property type="entry name" value="Homeodomain-like"/>
    <property type="match status" value="1"/>
</dbReference>
<dbReference type="Gene3D" id="3.40.50.300">
    <property type="entry name" value="P-loop containing nucleotide triphosphate hydrolases"/>
    <property type="match status" value="1"/>
</dbReference>
<evidence type="ECO:0000259" key="13">
    <source>
        <dbReference type="PROSITE" id="PS51192"/>
    </source>
</evidence>
<dbReference type="InterPro" id="IPR000953">
    <property type="entry name" value="Chromo/chromo_shadow_dom"/>
</dbReference>
<keyword evidence="2" id="KW-0677">Repeat</keyword>
<keyword evidence="9" id="KW-0175">Coiled coil</keyword>
<dbReference type="Pfam" id="PF00271">
    <property type="entry name" value="Helicase_C"/>
    <property type="match status" value="1"/>
</dbReference>
<dbReference type="InterPro" id="IPR016197">
    <property type="entry name" value="Chromo-like_dom_sf"/>
</dbReference>
<feature type="domain" description="Bromo" evidence="12">
    <location>
        <begin position="84"/>
        <end position="156"/>
    </location>
</feature>
<protein>
    <submittedName>
        <fullName evidence="15">Uncharacterized protein</fullName>
    </submittedName>
</protein>
<evidence type="ECO:0000256" key="9">
    <source>
        <dbReference type="SAM" id="Coils"/>
    </source>
</evidence>
<dbReference type="InterPro" id="IPR023780">
    <property type="entry name" value="Chromo_domain"/>
</dbReference>
<feature type="region of interest" description="Disordered" evidence="10">
    <location>
        <begin position="1913"/>
        <end position="1937"/>
    </location>
</feature>
<dbReference type="InterPro" id="IPR014001">
    <property type="entry name" value="Helicase_ATP-bd"/>
</dbReference>
<dbReference type="CDD" id="cd18793">
    <property type="entry name" value="SF2_C_SNF"/>
    <property type="match status" value="1"/>
</dbReference>
<dbReference type="SMART" id="SM00490">
    <property type="entry name" value="HELICc"/>
    <property type="match status" value="1"/>
</dbReference>
<evidence type="ECO:0000259" key="12">
    <source>
        <dbReference type="PROSITE" id="PS50014"/>
    </source>
</evidence>
<feature type="compositionally biased region" description="Basic residues" evidence="10">
    <location>
        <begin position="281"/>
        <end position="293"/>
    </location>
</feature>
<feature type="compositionally biased region" description="Low complexity" evidence="10">
    <location>
        <begin position="17"/>
        <end position="29"/>
    </location>
</feature>
<feature type="compositionally biased region" description="Polar residues" evidence="10">
    <location>
        <begin position="1924"/>
        <end position="1935"/>
    </location>
</feature>
<feature type="compositionally biased region" description="Basic and acidic residues" evidence="10">
    <location>
        <begin position="617"/>
        <end position="626"/>
    </location>
</feature>
<evidence type="ECO:0000256" key="3">
    <source>
        <dbReference type="ARBA" id="ARBA00022741"/>
    </source>
</evidence>
<dbReference type="InterPro" id="IPR001650">
    <property type="entry name" value="Helicase_C-like"/>
</dbReference>
<evidence type="ECO:0000256" key="7">
    <source>
        <dbReference type="ARBA" id="ARBA00023242"/>
    </source>
</evidence>
<reference evidence="15 16" key="1">
    <citation type="submission" date="2024-10" db="EMBL/GenBank/DDBJ databases">
        <title>Updated reference genomes for cyclostephanoid diatoms.</title>
        <authorList>
            <person name="Roberts W.R."/>
            <person name="Alverson A.J."/>
        </authorList>
    </citation>
    <scope>NUCLEOTIDE SEQUENCE [LARGE SCALE GENOMIC DNA]</scope>
    <source>
        <strain evidence="15 16">AJA232-27</strain>
    </source>
</reference>
<evidence type="ECO:0000256" key="1">
    <source>
        <dbReference type="ARBA" id="ARBA00004123"/>
    </source>
</evidence>
<dbReference type="PROSITE" id="PS50014">
    <property type="entry name" value="BROMODOMAIN_2"/>
    <property type="match status" value="1"/>
</dbReference>
<dbReference type="InterPro" id="IPR049730">
    <property type="entry name" value="SNF2/RAD54-like_C"/>
</dbReference>
<feature type="domain" description="Helicase C-terminal" evidence="14">
    <location>
        <begin position="1110"/>
        <end position="1268"/>
    </location>
</feature>